<dbReference type="AlphaFoldDB" id="A0A0K0H8I0"/>
<proteinExistence type="predicted"/>
<keyword evidence="1" id="KW-0812">Transmembrane</keyword>
<keyword evidence="1" id="KW-1133">Transmembrane helix</keyword>
<sequence length="104" mass="11676">MAEFARVIYSLAPLCSNTIFHVRRFAYWVEKCDENEARKSTLVFSLHSAPGLRYRHNAVNDCGGYRGILVMLMVADFSIVPAVLLELPNKKHHDQRNSGGAAGR</sequence>
<dbReference type="KEGG" id="sbg:SBG_0621"/>
<keyword evidence="1" id="KW-0472">Membrane</keyword>
<name>A0A0K0H8I0_SALBC</name>
<dbReference type="eggNOG" id="ENOG5031T70">
    <property type="taxonomic scope" value="Bacteria"/>
</dbReference>
<organism evidence="2 3">
    <name type="scientific">Salmonella bongori (strain ATCC 43975 / DSM 13772 / NCTC 12419)</name>
    <dbReference type="NCBI Taxonomy" id="218493"/>
    <lineage>
        <taxon>Bacteria</taxon>
        <taxon>Pseudomonadati</taxon>
        <taxon>Pseudomonadota</taxon>
        <taxon>Gammaproteobacteria</taxon>
        <taxon>Enterobacterales</taxon>
        <taxon>Enterobacteriaceae</taxon>
        <taxon>Salmonella</taxon>
    </lineage>
</organism>
<evidence type="ECO:0000313" key="2">
    <source>
        <dbReference type="EMBL" id="CCC29713.1"/>
    </source>
</evidence>
<evidence type="ECO:0000313" key="3">
    <source>
        <dbReference type="Proteomes" id="UP000000289"/>
    </source>
</evidence>
<feature type="transmembrane region" description="Helical" evidence="1">
    <location>
        <begin position="68"/>
        <end position="87"/>
    </location>
</feature>
<dbReference type="GeneID" id="66755184"/>
<protein>
    <submittedName>
        <fullName evidence="2">Putative inner membrane protein</fullName>
    </submittedName>
</protein>
<reference evidence="2 3" key="1">
    <citation type="journal article" date="2011" name="PLoS Pathog.">
        <title>Salmonella bongori provides insights into the evolution of the Salmonellae.</title>
        <authorList>
            <person name="Fookes M."/>
            <person name="Schroeder G.N."/>
            <person name="Langridge G.C."/>
            <person name="Blondel C.J."/>
            <person name="Mammina C."/>
            <person name="Connor T.R."/>
            <person name="Seth-Smith H."/>
            <person name="Vernikos G.S."/>
            <person name="Robinson K.S."/>
            <person name="Sanders M."/>
            <person name="Petty N.K."/>
            <person name="Kingsley R.A."/>
            <person name="Baumler A.J."/>
            <person name="Nuccio S.P."/>
            <person name="Contreras I."/>
            <person name="Santiviago C.A."/>
            <person name="Maskell D."/>
            <person name="Barrow P."/>
            <person name="Humphrey T."/>
            <person name="Nastasi A."/>
            <person name="Roberts M."/>
            <person name="Frankel G."/>
            <person name="Parkhill J."/>
            <person name="Dougan G."/>
            <person name="Thomson N.R."/>
        </authorList>
    </citation>
    <scope>NUCLEOTIDE SEQUENCE [LARGE SCALE GENOMIC DNA]</scope>
    <source>
        <strain evidence="3">ATCC 43975 / DSM 13772 / NCTC 12419</strain>
    </source>
</reference>
<dbReference type="EMBL" id="FR877557">
    <property type="protein sequence ID" value="CCC29713.1"/>
    <property type="molecule type" value="Genomic_DNA"/>
</dbReference>
<evidence type="ECO:0000256" key="1">
    <source>
        <dbReference type="SAM" id="Phobius"/>
    </source>
</evidence>
<dbReference type="Proteomes" id="UP000000289">
    <property type="component" value="Chromosome"/>
</dbReference>
<dbReference type="RefSeq" id="WP_000807160.1">
    <property type="nucleotide sequence ID" value="NC_015761.1"/>
</dbReference>
<gene>
    <name evidence="2" type="ordered locus">SBG_0621</name>
</gene>
<accession>A0A0K0H8I0</accession>